<dbReference type="EMBL" id="CP086354">
    <property type="protein sequence ID" value="UNI14019.1"/>
    <property type="molecule type" value="Genomic_DNA"/>
</dbReference>
<name>A0A9Q8Q5C9_9HYPO</name>
<accession>A0A9Q8Q5C9</accession>
<dbReference type="KEGG" id="ptkz:JDV02_000703"/>
<dbReference type="Proteomes" id="UP000829364">
    <property type="component" value="Chromosome 1"/>
</dbReference>
<dbReference type="AlphaFoldDB" id="A0A9Q8Q5C9"/>
<dbReference type="GeneID" id="72062668"/>
<protein>
    <submittedName>
        <fullName evidence="1">Uncharacterized protein</fullName>
    </submittedName>
</protein>
<evidence type="ECO:0000313" key="1">
    <source>
        <dbReference type="EMBL" id="UNI14019.1"/>
    </source>
</evidence>
<keyword evidence="2" id="KW-1185">Reference proteome</keyword>
<organism evidence="1 2">
    <name type="scientific">Purpureocillium takamizusanense</name>
    <dbReference type="NCBI Taxonomy" id="2060973"/>
    <lineage>
        <taxon>Eukaryota</taxon>
        <taxon>Fungi</taxon>
        <taxon>Dikarya</taxon>
        <taxon>Ascomycota</taxon>
        <taxon>Pezizomycotina</taxon>
        <taxon>Sordariomycetes</taxon>
        <taxon>Hypocreomycetidae</taxon>
        <taxon>Hypocreales</taxon>
        <taxon>Ophiocordycipitaceae</taxon>
        <taxon>Purpureocillium</taxon>
    </lineage>
</organism>
<evidence type="ECO:0000313" key="2">
    <source>
        <dbReference type="Proteomes" id="UP000829364"/>
    </source>
</evidence>
<sequence length="140" mass="15948">MTLSDKAKSEAEFNYAEFSSYHDHYNHYWESPILSGSAQVGTQLYRGRLIPRHILHGWGPAVRRLVVMGVTFKGIGLNVSRFGGANAALPQWRESIVHTPLTLPWSYERAFDDIIAQQDRITKEVQPVIEAGNAWRRRAL</sequence>
<reference evidence="1" key="1">
    <citation type="submission" date="2021-11" db="EMBL/GenBank/DDBJ databases">
        <title>Purpureocillium_takamizusanense_genome.</title>
        <authorList>
            <person name="Nguyen N.-H."/>
        </authorList>
    </citation>
    <scope>NUCLEOTIDE SEQUENCE</scope>
    <source>
        <strain evidence="1">PT3</strain>
    </source>
</reference>
<dbReference type="OrthoDB" id="9983560at2759"/>
<gene>
    <name evidence="1" type="ORF">JDV02_000703</name>
</gene>
<dbReference type="RefSeq" id="XP_047837500.1">
    <property type="nucleotide sequence ID" value="XM_047981540.1"/>
</dbReference>
<proteinExistence type="predicted"/>